<comment type="caution">
    <text evidence="2">The sequence shown here is derived from an EMBL/GenBank/DDBJ whole genome shotgun (WGS) entry which is preliminary data.</text>
</comment>
<proteinExistence type="predicted"/>
<accession>A0AAE0SFM3</accession>
<name>A0AAE0SFM3_9BIVA</name>
<reference evidence="2" key="1">
    <citation type="journal article" date="2021" name="Genome Biol. Evol.">
        <title>A High-Quality Reference Genome for a Parasitic Bivalve with Doubly Uniparental Inheritance (Bivalvia: Unionida).</title>
        <authorList>
            <person name="Smith C.H."/>
        </authorList>
    </citation>
    <scope>NUCLEOTIDE SEQUENCE</scope>
    <source>
        <strain evidence="2">CHS0354</strain>
    </source>
</reference>
<sequence length="269" mass="30152">MSKLQAPESFNFRNQRSGRIGIAFRARFRIATKLNKEDKAVLSSLIYATGEGAEHIFKSLEFVDSEDTDNYVTVIQNMSTSSPRTEKFSRYCTRLAQIAYRPKTFRAVYDFGKAPLKCQRLLMRWTSCNAKTESTGGTLIVWETIPETMSELQINPQTTLELPPPLSSSQPQTQQQPAQAKNEEKVDWLSNIFSGSGLTTQGTGLITRCPNNILADVERLENLIGGKEAGNNSPEIIDEEADICKRLFTGGMTDINVYQSLNNDIDDDY</sequence>
<organism evidence="2 3">
    <name type="scientific">Potamilus streckersoni</name>
    <dbReference type="NCBI Taxonomy" id="2493646"/>
    <lineage>
        <taxon>Eukaryota</taxon>
        <taxon>Metazoa</taxon>
        <taxon>Spiralia</taxon>
        <taxon>Lophotrochozoa</taxon>
        <taxon>Mollusca</taxon>
        <taxon>Bivalvia</taxon>
        <taxon>Autobranchia</taxon>
        <taxon>Heteroconchia</taxon>
        <taxon>Palaeoheterodonta</taxon>
        <taxon>Unionida</taxon>
        <taxon>Unionoidea</taxon>
        <taxon>Unionidae</taxon>
        <taxon>Ambleminae</taxon>
        <taxon>Lampsilini</taxon>
        <taxon>Potamilus</taxon>
    </lineage>
</organism>
<keyword evidence="3" id="KW-1185">Reference proteome</keyword>
<protein>
    <submittedName>
        <fullName evidence="2">Uncharacterized protein</fullName>
    </submittedName>
</protein>
<feature type="compositionally biased region" description="Low complexity" evidence="1">
    <location>
        <begin position="158"/>
        <end position="177"/>
    </location>
</feature>
<dbReference type="Proteomes" id="UP001195483">
    <property type="component" value="Unassembled WGS sequence"/>
</dbReference>
<evidence type="ECO:0000256" key="1">
    <source>
        <dbReference type="SAM" id="MobiDB-lite"/>
    </source>
</evidence>
<reference evidence="2" key="3">
    <citation type="submission" date="2023-05" db="EMBL/GenBank/DDBJ databases">
        <authorList>
            <person name="Smith C.H."/>
        </authorList>
    </citation>
    <scope>NUCLEOTIDE SEQUENCE</scope>
    <source>
        <strain evidence="2">CHS0354</strain>
        <tissue evidence="2">Mantle</tissue>
    </source>
</reference>
<gene>
    <name evidence="2" type="ORF">CHS0354_029023</name>
</gene>
<feature type="region of interest" description="Disordered" evidence="1">
    <location>
        <begin position="158"/>
        <end position="181"/>
    </location>
</feature>
<reference evidence="2" key="2">
    <citation type="journal article" date="2021" name="Genome Biol. Evol.">
        <title>Developing a high-quality reference genome for a parasitic bivalve with doubly uniparental inheritance (Bivalvia: Unionida).</title>
        <authorList>
            <person name="Smith C.H."/>
        </authorList>
    </citation>
    <scope>NUCLEOTIDE SEQUENCE</scope>
    <source>
        <strain evidence="2">CHS0354</strain>
        <tissue evidence="2">Mantle</tissue>
    </source>
</reference>
<evidence type="ECO:0000313" key="3">
    <source>
        <dbReference type="Proteomes" id="UP001195483"/>
    </source>
</evidence>
<dbReference type="EMBL" id="JAEAOA010001744">
    <property type="protein sequence ID" value="KAK3591172.1"/>
    <property type="molecule type" value="Genomic_DNA"/>
</dbReference>
<dbReference type="AlphaFoldDB" id="A0AAE0SFM3"/>
<evidence type="ECO:0000313" key="2">
    <source>
        <dbReference type="EMBL" id="KAK3591172.1"/>
    </source>
</evidence>